<dbReference type="PROSITE" id="PS51754">
    <property type="entry name" value="OVATE"/>
    <property type="match status" value="1"/>
</dbReference>
<dbReference type="GO" id="GO:0045892">
    <property type="term" value="P:negative regulation of DNA-templated transcription"/>
    <property type="evidence" value="ECO:0007669"/>
    <property type="project" value="UniProtKB-UniRule"/>
</dbReference>
<dbReference type="GO" id="GO:0005634">
    <property type="term" value="C:nucleus"/>
    <property type="evidence" value="ECO:0007669"/>
    <property type="project" value="UniProtKB-SubCell"/>
</dbReference>
<dbReference type="InParanoid" id="A0A1Q3BXE9"/>
<evidence type="ECO:0000256" key="2">
    <source>
        <dbReference type="ARBA" id="ARBA00022491"/>
    </source>
</evidence>
<feature type="region of interest" description="Disordered" evidence="7">
    <location>
        <begin position="49"/>
        <end position="73"/>
    </location>
</feature>
<dbReference type="InterPro" id="IPR006458">
    <property type="entry name" value="Ovate_C"/>
</dbReference>
<evidence type="ECO:0000256" key="6">
    <source>
        <dbReference type="RuleBase" id="RU367028"/>
    </source>
</evidence>
<comment type="subcellular location">
    <subcellularLocation>
        <location evidence="1 6">Nucleus</location>
    </subcellularLocation>
</comment>
<keyword evidence="5 6" id="KW-0539">Nucleus</keyword>
<dbReference type="InterPro" id="IPR038933">
    <property type="entry name" value="Ovate"/>
</dbReference>
<evidence type="ECO:0000256" key="3">
    <source>
        <dbReference type="ARBA" id="ARBA00023015"/>
    </source>
</evidence>
<feature type="region of interest" description="Disordered" evidence="7">
    <location>
        <begin position="153"/>
        <end position="183"/>
    </location>
</feature>
<feature type="compositionally biased region" description="Low complexity" evidence="7">
    <location>
        <begin position="156"/>
        <end position="178"/>
    </location>
</feature>
<evidence type="ECO:0000256" key="1">
    <source>
        <dbReference type="ARBA" id="ARBA00004123"/>
    </source>
</evidence>
<dbReference type="PANTHER" id="PTHR33057:SF117">
    <property type="entry name" value="TRANSCRIPTION REPRESSOR OFP14"/>
    <property type="match status" value="1"/>
</dbReference>
<sequence>MPKKLQKSLNEYLSKMKKPHPNIHFPPHPFSCTSRKKWISNCKHSRTLSFAGDDPNQTTDQGHDKHNNKDDESATLSDIDHFLFENFRSLYISGDENNERKVCEPHSPSGGLIIESPKLDRMPPDLGGSQRFFVAPRASSSLMEEARWGSSSLKITTSDENGSSSTSTNTLNRTTTVSNEDDNGTALPNDCIAMLKYSRTPYEDFRSSMQEIVREKLIHNERVDWDFMEEFLFCYLNLNEHKSHKFILSAFVDLVVGLRQNSNKTPVRSRSLRFSRRTRILRHVK</sequence>
<dbReference type="NCBIfam" id="TIGR01568">
    <property type="entry name" value="A_thal_3678"/>
    <property type="match status" value="1"/>
</dbReference>
<feature type="compositionally biased region" description="Basic and acidic residues" evidence="7">
    <location>
        <begin position="61"/>
        <end position="73"/>
    </location>
</feature>
<feature type="region of interest" description="Disordered" evidence="7">
    <location>
        <begin position="99"/>
        <end position="118"/>
    </location>
</feature>
<keyword evidence="4 6" id="KW-0804">Transcription</keyword>
<evidence type="ECO:0000256" key="4">
    <source>
        <dbReference type="ARBA" id="ARBA00023163"/>
    </source>
</evidence>
<keyword evidence="2 6" id="KW-0678">Repressor</keyword>
<evidence type="ECO:0000256" key="5">
    <source>
        <dbReference type="ARBA" id="ARBA00023242"/>
    </source>
</evidence>
<comment type="caution">
    <text evidence="9">The sequence shown here is derived from an EMBL/GenBank/DDBJ whole genome shotgun (WGS) entry which is preliminary data.</text>
</comment>
<proteinExistence type="predicted"/>
<dbReference type="AlphaFoldDB" id="A0A1Q3BXE9"/>
<comment type="function">
    <text evidence="6">Transcriptional repressor that regulates multiple aspects of plant growth and development.</text>
</comment>
<keyword evidence="10" id="KW-1185">Reference proteome</keyword>
<dbReference type="FunCoup" id="A0A1Q3BXE9">
    <property type="interactions" value="149"/>
</dbReference>
<reference evidence="10" key="1">
    <citation type="submission" date="2016-04" db="EMBL/GenBank/DDBJ databases">
        <title>Cephalotus genome sequencing.</title>
        <authorList>
            <person name="Fukushima K."/>
            <person name="Hasebe M."/>
            <person name="Fang X."/>
        </authorList>
    </citation>
    <scope>NUCLEOTIDE SEQUENCE [LARGE SCALE GENOMIC DNA]</scope>
    <source>
        <strain evidence="10">cv. St1</strain>
    </source>
</reference>
<evidence type="ECO:0000313" key="10">
    <source>
        <dbReference type="Proteomes" id="UP000187406"/>
    </source>
</evidence>
<name>A0A1Q3BXE9_CEPFO</name>
<feature type="domain" description="OVATE" evidence="8">
    <location>
        <begin position="192"/>
        <end position="257"/>
    </location>
</feature>
<dbReference type="OrthoDB" id="689980at2759"/>
<evidence type="ECO:0000259" key="8">
    <source>
        <dbReference type="PROSITE" id="PS51754"/>
    </source>
</evidence>
<dbReference type="Proteomes" id="UP000187406">
    <property type="component" value="Unassembled WGS sequence"/>
</dbReference>
<dbReference type="Pfam" id="PF04844">
    <property type="entry name" value="Ovate"/>
    <property type="match status" value="1"/>
</dbReference>
<dbReference type="STRING" id="3775.A0A1Q3BXE9"/>
<protein>
    <recommendedName>
        <fullName evidence="6">Transcription repressor</fullName>
    </recommendedName>
    <alternativeName>
        <fullName evidence="6">Ovate family protein</fullName>
    </alternativeName>
</protein>
<gene>
    <name evidence="9" type="ORF">CFOL_v3_16172</name>
</gene>
<accession>A0A1Q3BXE9</accession>
<dbReference type="PANTHER" id="PTHR33057">
    <property type="entry name" value="TRANSCRIPTION REPRESSOR OFP7-RELATED"/>
    <property type="match status" value="1"/>
</dbReference>
<keyword evidence="3 6" id="KW-0805">Transcription regulation</keyword>
<evidence type="ECO:0000256" key="7">
    <source>
        <dbReference type="SAM" id="MobiDB-lite"/>
    </source>
</evidence>
<evidence type="ECO:0000313" key="9">
    <source>
        <dbReference type="EMBL" id="GAV72684.1"/>
    </source>
</evidence>
<organism evidence="9 10">
    <name type="scientific">Cephalotus follicularis</name>
    <name type="common">Albany pitcher plant</name>
    <dbReference type="NCBI Taxonomy" id="3775"/>
    <lineage>
        <taxon>Eukaryota</taxon>
        <taxon>Viridiplantae</taxon>
        <taxon>Streptophyta</taxon>
        <taxon>Embryophyta</taxon>
        <taxon>Tracheophyta</taxon>
        <taxon>Spermatophyta</taxon>
        <taxon>Magnoliopsida</taxon>
        <taxon>eudicotyledons</taxon>
        <taxon>Gunneridae</taxon>
        <taxon>Pentapetalae</taxon>
        <taxon>rosids</taxon>
        <taxon>fabids</taxon>
        <taxon>Oxalidales</taxon>
        <taxon>Cephalotaceae</taxon>
        <taxon>Cephalotus</taxon>
    </lineage>
</organism>
<dbReference type="EMBL" id="BDDD01001034">
    <property type="protein sequence ID" value="GAV72684.1"/>
    <property type="molecule type" value="Genomic_DNA"/>
</dbReference>